<dbReference type="AlphaFoldDB" id="A0A8B3FNQ4"/>
<dbReference type="OrthoDB" id="3711334at2"/>
<evidence type="ECO:0000313" key="1">
    <source>
        <dbReference type="EMBL" id="RLP12243.1"/>
    </source>
</evidence>
<dbReference type="Proteomes" id="UP000279336">
    <property type="component" value="Unassembled WGS sequence"/>
</dbReference>
<comment type="caution">
    <text evidence="1">The sequence shown here is derived from an EMBL/GenBank/DDBJ whole genome shotgun (WGS) entry which is preliminary data.</text>
</comment>
<dbReference type="EMBL" id="RCIW01000003">
    <property type="protein sequence ID" value="RLP12243.1"/>
    <property type="molecule type" value="Genomic_DNA"/>
</dbReference>
<evidence type="ECO:0000313" key="2">
    <source>
        <dbReference type="Proteomes" id="UP000279336"/>
    </source>
</evidence>
<sequence length="272" mass="30356">MSTRKPPGPRRDCHCPKARHEHGTLGAYQRDSCRCDECRAANAARWYTYTTAGPLVDAAPVRERIALLLAEGAQSADITRRTGISGRTIARIRDDVTPRVTTPTAAAILALRPRCTRRGARRRIQALHAVGWRLNDISACAHVSPYMVQSILRDDPDRMRPRAATLARVYALYDRAVRRNLTPPGGRSQRAIRRAAQLGWVSPMRWADIDHDEQPEPVLRRRGADALAEDLAHGMTVHDIARARHVSTESAASAIYRATGRWPSRDQRKEAA</sequence>
<reference evidence="1 2" key="1">
    <citation type="submission" date="2018-10" db="EMBL/GenBank/DDBJ databases">
        <title>Propionibacterium australiense Genome Sequencing and Assembly.</title>
        <authorList>
            <person name="Bernier A.-M."/>
            <person name="Bernard K."/>
        </authorList>
    </citation>
    <scope>NUCLEOTIDE SEQUENCE [LARGE SCALE GENOMIC DNA]</scope>
    <source>
        <strain evidence="1 2">NML98A078</strain>
    </source>
</reference>
<name>A0A8B3FNQ4_9ACTN</name>
<gene>
    <name evidence="1" type="ORF">D7U36_03005</name>
</gene>
<organism evidence="1 2">
    <name type="scientific">Propionibacterium australiense</name>
    <dbReference type="NCBI Taxonomy" id="119981"/>
    <lineage>
        <taxon>Bacteria</taxon>
        <taxon>Bacillati</taxon>
        <taxon>Actinomycetota</taxon>
        <taxon>Actinomycetes</taxon>
        <taxon>Propionibacteriales</taxon>
        <taxon>Propionibacteriaceae</taxon>
        <taxon>Propionibacterium</taxon>
    </lineage>
</organism>
<proteinExistence type="predicted"/>
<accession>A0A8B3FNQ4</accession>
<dbReference type="RefSeq" id="WP_121587948.1">
    <property type="nucleotide sequence ID" value="NZ_RCIW01000003.1"/>
</dbReference>
<protein>
    <submittedName>
        <fullName evidence="1">Uncharacterized protein</fullName>
    </submittedName>
</protein>